<feature type="domain" description="PEP-utilising enzyme mobile" evidence="1">
    <location>
        <begin position="437"/>
        <end position="517"/>
    </location>
</feature>
<dbReference type="PANTHER" id="PTHR22931:SF9">
    <property type="entry name" value="PYRUVATE, PHOSPHATE DIKINASE 1, CHLOROPLASTIC"/>
    <property type="match status" value="1"/>
</dbReference>
<dbReference type="Gene3D" id="1.10.189.10">
    <property type="entry name" value="Pyruvate Phosphate Dikinase, domain 2"/>
    <property type="match status" value="1"/>
</dbReference>
<dbReference type="KEGG" id="cbaa:SRAA_2209"/>
<accession>A0A060NR84</accession>
<dbReference type="SUPFAM" id="SSF56059">
    <property type="entry name" value="Glutathione synthetase ATP-binding domain-like"/>
    <property type="match status" value="1"/>
</dbReference>
<dbReference type="Gene3D" id="1.20.80.30">
    <property type="match status" value="1"/>
</dbReference>
<dbReference type="InterPro" id="IPR008279">
    <property type="entry name" value="PEP-util_enz_mobile_dom"/>
</dbReference>
<evidence type="ECO:0000313" key="3">
    <source>
        <dbReference type="EMBL" id="BAO82063.1"/>
    </source>
</evidence>
<name>A0A060NR84_9BURK</name>
<gene>
    <name evidence="3" type="ORF">SRAA_2209</name>
</gene>
<dbReference type="GO" id="GO:0050242">
    <property type="term" value="F:pyruvate, phosphate dikinase activity"/>
    <property type="evidence" value="ECO:0007669"/>
    <property type="project" value="InterPro"/>
</dbReference>
<dbReference type="RefSeq" id="WP_045532755.1">
    <property type="nucleotide sequence ID" value="NZ_AP014568.1"/>
</dbReference>
<sequence length="545" mass="58485">MKKPANHASAWPRHLFLIGTSEPMPKAGKASKDSLEAMGSKAWHLLRMARLGLPVPPALVLGTHYTREPAESLLPLFGGGLTAFEAVCGQQLGDAHAPLIVSVRSGAPVSMPGMMETLLNVGLCDATLPGLLRQSGNPRMVWDAYRRLIASYAVVVGGLAAQPFEAERLLACAGADERTLDYAQLRTLCRRYLELYQSLAGQPFPQDPREQLAAAVQAVYGSWFSPKADSYRKLHGIDEGLGTAVIVQRMVFGNTGHRSGAGVGFTRDPSSGEPTLWVDFLANAQGEDVVSGQRNAHGHATLAQTLPQAWEALQQVARTLEHELGDMQDFEFTVQDGHLYLLQTRSGKRTPRAAARIALDLYEAGQIERQTARERTAHLKAKDLVRQQLAPSAGDSAADAAAPLELARASSACSGIASGEIALDPERAIERTRAGVPVILVRQDAQTEDIEALQRVQGLLTQRGARTAHAAVVARQLGKVCLVGCEGLRIDAQRQTVAFGPHEFAVGQTLTLDGNQGIVYAGALAVVDVPDTPLQRRLQALRSNA</sequence>
<dbReference type="Gene3D" id="3.30.470.20">
    <property type="entry name" value="ATP-grasp fold, B domain"/>
    <property type="match status" value="1"/>
</dbReference>
<dbReference type="OrthoDB" id="9765468at2"/>
<dbReference type="InterPro" id="IPR036637">
    <property type="entry name" value="Phosphohistidine_dom_sf"/>
</dbReference>
<dbReference type="InterPro" id="IPR018274">
    <property type="entry name" value="PEP_util_AS"/>
</dbReference>
<dbReference type="InterPro" id="IPR013815">
    <property type="entry name" value="ATP_grasp_subdomain_1"/>
</dbReference>
<dbReference type="InterPro" id="IPR002192">
    <property type="entry name" value="PPDK_AMP/ATP-bd"/>
</dbReference>
<dbReference type="Gene3D" id="3.50.30.10">
    <property type="entry name" value="Phosphohistidine domain"/>
    <property type="match status" value="1"/>
</dbReference>
<dbReference type="GO" id="GO:0016301">
    <property type="term" value="F:kinase activity"/>
    <property type="evidence" value="ECO:0007669"/>
    <property type="project" value="UniProtKB-KW"/>
</dbReference>
<feature type="domain" description="Pyruvate phosphate dikinase AMP/ATP-binding" evidence="2">
    <location>
        <begin position="311"/>
        <end position="362"/>
    </location>
</feature>
<dbReference type="STRING" id="1458425.SRAA_2209"/>
<keyword evidence="3" id="KW-0670">Pyruvate</keyword>
<dbReference type="SUPFAM" id="SSF52009">
    <property type="entry name" value="Phosphohistidine domain"/>
    <property type="match status" value="1"/>
</dbReference>
<dbReference type="InterPro" id="IPR010121">
    <property type="entry name" value="Pyruvate_phosphate_dikinase"/>
</dbReference>
<evidence type="ECO:0000313" key="4">
    <source>
        <dbReference type="Proteomes" id="UP000067461"/>
    </source>
</evidence>
<keyword evidence="4" id="KW-1185">Reference proteome</keyword>
<feature type="domain" description="Pyruvate phosphate dikinase AMP/ATP-binding" evidence="2">
    <location>
        <begin position="88"/>
        <end position="295"/>
    </location>
</feature>
<dbReference type="Proteomes" id="UP000067461">
    <property type="component" value="Chromosome"/>
</dbReference>
<dbReference type="Gene3D" id="3.30.1490.20">
    <property type="entry name" value="ATP-grasp fold, A domain"/>
    <property type="match status" value="1"/>
</dbReference>
<keyword evidence="3" id="KW-0418">Kinase</keyword>
<evidence type="ECO:0000259" key="1">
    <source>
        <dbReference type="Pfam" id="PF00391"/>
    </source>
</evidence>
<keyword evidence="3" id="KW-0808">Transferase</keyword>
<dbReference type="Pfam" id="PF01326">
    <property type="entry name" value="PPDK_N"/>
    <property type="match status" value="2"/>
</dbReference>
<dbReference type="HOGENOM" id="CLU_015345_2_0_4"/>
<organism evidence="3 4">
    <name type="scientific">Serpentinimonas raichei</name>
    <dbReference type="NCBI Taxonomy" id="1458425"/>
    <lineage>
        <taxon>Bacteria</taxon>
        <taxon>Pseudomonadati</taxon>
        <taxon>Pseudomonadota</taxon>
        <taxon>Betaproteobacteria</taxon>
        <taxon>Burkholderiales</taxon>
        <taxon>Comamonadaceae</taxon>
        <taxon>Serpentinimonas</taxon>
    </lineage>
</organism>
<dbReference type="GO" id="GO:0005524">
    <property type="term" value="F:ATP binding"/>
    <property type="evidence" value="ECO:0007669"/>
    <property type="project" value="InterPro"/>
</dbReference>
<dbReference type="AlphaFoldDB" id="A0A060NR84"/>
<evidence type="ECO:0000259" key="2">
    <source>
        <dbReference type="Pfam" id="PF01326"/>
    </source>
</evidence>
<proteinExistence type="predicted"/>
<dbReference type="PROSITE" id="PS00370">
    <property type="entry name" value="PEP_ENZYMES_PHOS_SITE"/>
    <property type="match status" value="1"/>
</dbReference>
<dbReference type="EMBL" id="AP014568">
    <property type="protein sequence ID" value="BAO82063.1"/>
    <property type="molecule type" value="Genomic_DNA"/>
</dbReference>
<dbReference type="Pfam" id="PF00391">
    <property type="entry name" value="PEP-utilizers"/>
    <property type="match status" value="1"/>
</dbReference>
<protein>
    <submittedName>
        <fullName evidence="3">Phosphoenolpyruvate synthase/pyruvate phosphate dikinase</fullName>
    </submittedName>
</protein>
<reference evidence="3 4" key="1">
    <citation type="journal article" date="2014" name="Nat. Commun.">
        <title>Physiological and genomic features of highly alkaliphilic hydrogen-utilizing Betaproteobacteria from a continental serpentinizing site.</title>
        <authorList>
            <person name="Suzuki S."/>
            <person name="Kuenen J.G."/>
            <person name="Schipper K."/>
            <person name="van der Velde S."/>
            <person name="Ishii S."/>
            <person name="Wu A."/>
            <person name="Sorokin D.Y."/>
            <person name="Tenney A."/>
            <person name="Meng X.Y."/>
            <person name="Morrill P.L."/>
            <person name="Kamagata Y."/>
            <person name="Muyzer G."/>
            <person name="Nealson K.H."/>
        </authorList>
    </citation>
    <scope>NUCLEOTIDE SEQUENCE [LARGE SCALE GENOMIC DNA]</scope>
    <source>
        <strain evidence="3 4">A1</strain>
    </source>
</reference>
<dbReference type="PANTHER" id="PTHR22931">
    <property type="entry name" value="PHOSPHOENOLPYRUVATE DIKINASE-RELATED"/>
    <property type="match status" value="1"/>
</dbReference>